<evidence type="ECO:0000259" key="1">
    <source>
        <dbReference type="Pfam" id="PF01261"/>
    </source>
</evidence>
<dbReference type="AlphaFoldDB" id="A0ABD7QQ15"/>
<dbReference type="PANTHER" id="PTHR12110">
    <property type="entry name" value="HYDROXYPYRUVATE ISOMERASE"/>
    <property type="match status" value="1"/>
</dbReference>
<dbReference type="InterPro" id="IPR036237">
    <property type="entry name" value="Xyl_isomerase-like_sf"/>
</dbReference>
<sequence length="365" mass="41061">MRTLKGPALHLAQFSDEVAPFNSLPPIARWAAETGFKALQIPAWDRRLFDVATAAESQTYCDDLTGMLAEHGLVVSELTSHIFGQLMAVHPAYDSLCDSFAPPEVHGNPQARGEWARQQLQMAVKASARLGLSELGTFSGSLAWPYLFPFPQRPAGLIETAFDELARRWLPVLNACEDWGINLCYEIHPSEDLHDGVTFEMFHQRVGEHPRCRVLFDPSHMVLQQLNYLEFIDIYKDVIGMFHVKDAEFNPTGRQGIYGGYQSWIDRAGRFRSLGDGQVDFKAIFAKLAQYDYAGWATLEWECCLKNPLDGAREGAEFIRSHIIHITDKVFDDFAGAPVNPHQIKKLLGIIQARTFQGTPHETTI</sequence>
<reference evidence="2 3" key="1">
    <citation type="submission" date="2019-03" db="EMBL/GenBank/DDBJ databases">
        <title>Genomic analyses of the natural microbiome of Caenorhabditis elegans.</title>
        <authorList>
            <person name="Samuel B."/>
        </authorList>
    </citation>
    <scope>NUCLEOTIDE SEQUENCE [LARGE SCALE GENOMIC DNA]</scope>
    <source>
        <strain evidence="2 3">JUb54</strain>
    </source>
</reference>
<keyword evidence="2" id="KW-0413">Isomerase</keyword>
<protein>
    <submittedName>
        <fullName evidence="2">Sugar phosphate isomerase/epimerase</fullName>
    </submittedName>
</protein>
<gene>
    <name evidence="2" type="ORF">EC841_101729</name>
</gene>
<accession>A0ABD7QQ15</accession>
<dbReference type="EMBL" id="SLYQ01000001">
    <property type="protein sequence ID" value="TCQ76915.1"/>
    <property type="molecule type" value="Genomic_DNA"/>
</dbReference>
<organism evidence="2 3">
    <name type="scientific">Raoultella ornithinolytica</name>
    <name type="common">Klebsiella ornithinolytica</name>
    <dbReference type="NCBI Taxonomy" id="54291"/>
    <lineage>
        <taxon>Bacteria</taxon>
        <taxon>Pseudomonadati</taxon>
        <taxon>Pseudomonadota</taxon>
        <taxon>Gammaproteobacteria</taxon>
        <taxon>Enterobacterales</taxon>
        <taxon>Enterobacteriaceae</taxon>
        <taxon>Klebsiella/Raoultella group</taxon>
        <taxon>Raoultella</taxon>
    </lineage>
</organism>
<feature type="domain" description="Xylose isomerase-like TIM barrel" evidence="1">
    <location>
        <begin position="29"/>
        <end position="321"/>
    </location>
</feature>
<dbReference type="InterPro" id="IPR050312">
    <property type="entry name" value="IolE/XylAMocC-like"/>
</dbReference>
<dbReference type="GO" id="GO:0016853">
    <property type="term" value="F:isomerase activity"/>
    <property type="evidence" value="ECO:0007669"/>
    <property type="project" value="UniProtKB-KW"/>
</dbReference>
<dbReference type="RefSeq" id="WP_132510614.1">
    <property type="nucleotide sequence ID" value="NZ_SLYQ01000001.1"/>
</dbReference>
<dbReference type="InterPro" id="IPR013022">
    <property type="entry name" value="Xyl_isomerase-like_TIM-brl"/>
</dbReference>
<dbReference type="SUPFAM" id="SSF51658">
    <property type="entry name" value="Xylose isomerase-like"/>
    <property type="match status" value="1"/>
</dbReference>
<proteinExistence type="predicted"/>
<comment type="caution">
    <text evidence="2">The sequence shown here is derived from an EMBL/GenBank/DDBJ whole genome shotgun (WGS) entry which is preliminary data.</text>
</comment>
<dbReference type="Proteomes" id="UP000295263">
    <property type="component" value="Unassembled WGS sequence"/>
</dbReference>
<dbReference type="PANTHER" id="PTHR12110:SF21">
    <property type="entry name" value="XYLOSE ISOMERASE-LIKE TIM BARREL DOMAIN-CONTAINING PROTEIN"/>
    <property type="match status" value="1"/>
</dbReference>
<name>A0ABD7QQ15_RAOOR</name>
<evidence type="ECO:0000313" key="3">
    <source>
        <dbReference type="Proteomes" id="UP000295263"/>
    </source>
</evidence>
<evidence type="ECO:0000313" key="2">
    <source>
        <dbReference type="EMBL" id="TCQ76915.1"/>
    </source>
</evidence>
<dbReference type="Pfam" id="PF01261">
    <property type="entry name" value="AP_endonuc_2"/>
    <property type="match status" value="1"/>
</dbReference>
<dbReference type="Gene3D" id="3.20.20.150">
    <property type="entry name" value="Divalent-metal-dependent TIM barrel enzymes"/>
    <property type="match status" value="1"/>
</dbReference>